<keyword evidence="1" id="KW-0812">Transmembrane</keyword>
<keyword evidence="1" id="KW-1133">Transmembrane helix</keyword>
<organism evidence="2">
    <name type="scientific">uncultured marine group II/III euryarchaeote KM3_172_F11</name>
    <dbReference type="NCBI Taxonomy" id="1457929"/>
    <lineage>
        <taxon>Archaea</taxon>
        <taxon>Methanobacteriati</taxon>
        <taxon>Methanobacteriota</taxon>
        <taxon>environmental samples</taxon>
    </lineage>
</organism>
<sequence length="116" mass="12859">MERRPTVFLIAFLVFVLLIPSPVQGLCINAEACGIILGVWASMLTVPICLVLFAFAIWPKTRPWLEFLAVLPGFMAIVTGYLMVFQVARFDLIWVPLIHAALMIAMIGVGRLKGKT</sequence>
<evidence type="ECO:0000256" key="1">
    <source>
        <dbReference type="SAM" id="Phobius"/>
    </source>
</evidence>
<dbReference type="AlphaFoldDB" id="A0A075GJQ9"/>
<keyword evidence="1" id="KW-0472">Membrane</keyword>
<reference evidence="2" key="1">
    <citation type="journal article" date="2014" name="Genome Biol. Evol.">
        <title>Pangenome evidence for extensive interdomain horizontal transfer affecting lineage core and shell genes in uncultured planktonic thaumarchaeota and euryarchaeota.</title>
        <authorList>
            <person name="Deschamps P."/>
            <person name="Zivanovic Y."/>
            <person name="Moreira D."/>
            <person name="Rodriguez-Valera F."/>
            <person name="Lopez-Garcia P."/>
        </authorList>
    </citation>
    <scope>NUCLEOTIDE SEQUENCE</scope>
</reference>
<accession>A0A075GJQ9</accession>
<proteinExistence type="predicted"/>
<dbReference type="EMBL" id="KF900703">
    <property type="protein sequence ID" value="AIF04261.1"/>
    <property type="molecule type" value="Genomic_DNA"/>
</dbReference>
<feature type="transmembrane region" description="Helical" evidence="1">
    <location>
        <begin position="35"/>
        <end position="58"/>
    </location>
</feature>
<evidence type="ECO:0000313" key="2">
    <source>
        <dbReference type="EMBL" id="AIF04261.1"/>
    </source>
</evidence>
<feature type="transmembrane region" description="Helical" evidence="1">
    <location>
        <begin position="93"/>
        <end position="112"/>
    </location>
</feature>
<name>A0A075GJQ9_9EURY</name>
<protein>
    <submittedName>
        <fullName evidence="2">Uncharacterized protein</fullName>
    </submittedName>
</protein>
<feature type="transmembrane region" description="Helical" evidence="1">
    <location>
        <begin position="65"/>
        <end position="87"/>
    </location>
</feature>